<keyword evidence="2" id="KW-1185">Reference proteome</keyword>
<accession>A0ABW2H7P1</accession>
<dbReference type="EMBL" id="JBHTBE010000001">
    <property type="protein sequence ID" value="MFC7267362.1"/>
    <property type="molecule type" value="Genomic_DNA"/>
</dbReference>
<name>A0ABW2H7P1_9MICO</name>
<dbReference type="Proteomes" id="UP001596507">
    <property type="component" value="Unassembled WGS sequence"/>
</dbReference>
<dbReference type="RefSeq" id="WP_262872316.1">
    <property type="nucleotide sequence ID" value="NZ_BAABKW010000008.1"/>
</dbReference>
<reference evidence="2" key="1">
    <citation type="journal article" date="2019" name="Int. J. Syst. Evol. Microbiol.">
        <title>The Global Catalogue of Microorganisms (GCM) 10K type strain sequencing project: providing services to taxonomists for standard genome sequencing and annotation.</title>
        <authorList>
            <consortium name="The Broad Institute Genomics Platform"/>
            <consortium name="The Broad Institute Genome Sequencing Center for Infectious Disease"/>
            <person name="Wu L."/>
            <person name="Ma J."/>
        </authorList>
    </citation>
    <scope>NUCLEOTIDE SEQUENCE [LARGE SCALE GENOMIC DNA]</scope>
    <source>
        <strain evidence="2">CGMCC 1.15772</strain>
    </source>
</reference>
<evidence type="ECO:0008006" key="3">
    <source>
        <dbReference type="Google" id="ProtNLM"/>
    </source>
</evidence>
<comment type="caution">
    <text evidence="1">The sequence shown here is derived from an EMBL/GenBank/DDBJ whole genome shotgun (WGS) entry which is preliminary data.</text>
</comment>
<protein>
    <recommendedName>
        <fullName evidence="3">YtxH domain-containing protein</fullName>
    </recommendedName>
</protein>
<organism evidence="1 2">
    <name type="scientific">Microbacterium fluvii</name>
    <dbReference type="NCBI Taxonomy" id="415215"/>
    <lineage>
        <taxon>Bacteria</taxon>
        <taxon>Bacillati</taxon>
        <taxon>Actinomycetota</taxon>
        <taxon>Actinomycetes</taxon>
        <taxon>Micrococcales</taxon>
        <taxon>Microbacteriaceae</taxon>
        <taxon>Microbacterium</taxon>
    </lineage>
</organism>
<proteinExistence type="predicted"/>
<gene>
    <name evidence="1" type="ORF">ACFQRL_00165</name>
</gene>
<evidence type="ECO:0000313" key="2">
    <source>
        <dbReference type="Proteomes" id="UP001596507"/>
    </source>
</evidence>
<sequence>MPASVRWMLVIALVGAAYVAGAKAGRSRYREISRAARNLWDDPGVKKVRDKTYKKIEKAASRAAKKIGA</sequence>
<evidence type="ECO:0000313" key="1">
    <source>
        <dbReference type="EMBL" id="MFC7267362.1"/>
    </source>
</evidence>